<gene>
    <name evidence="2" type="ORF">MNBD_DELTA03-1736</name>
</gene>
<evidence type="ECO:0000313" key="2">
    <source>
        <dbReference type="EMBL" id="VAW42581.1"/>
    </source>
</evidence>
<protein>
    <recommendedName>
        <fullName evidence="1">Fe/B12 periplasmic-binding domain-containing protein</fullName>
    </recommendedName>
</protein>
<dbReference type="InterPro" id="IPR002491">
    <property type="entry name" value="ABC_transptr_periplasmic_BD"/>
</dbReference>
<proteinExistence type="predicted"/>
<dbReference type="Pfam" id="PF01497">
    <property type="entry name" value="Peripla_BP_2"/>
    <property type="match status" value="1"/>
</dbReference>
<dbReference type="EMBL" id="UOEX01000457">
    <property type="protein sequence ID" value="VAW42581.1"/>
    <property type="molecule type" value="Genomic_DNA"/>
</dbReference>
<dbReference type="Gene3D" id="3.40.50.1980">
    <property type="entry name" value="Nitrogenase molybdenum iron protein domain"/>
    <property type="match status" value="1"/>
</dbReference>
<dbReference type="InterPro" id="IPR050902">
    <property type="entry name" value="ABC_Transporter_SBP"/>
</dbReference>
<reference evidence="2" key="1">
    <citation type="submission" date="2018-06" db="EMBL/GenBank/DDBJ databases">
        <authorList>
            <person name="Zhirakovskaya E."/>
        </authorList>
    </citation>
    <scope>NUCLEOTIDE SEQUENCE</scope>
</reference>
<accession>A0A3B0VI34</accession>
<feature type="domain" description="Fe/B12 periplasmic-binding" evidence="1">
    <location>
        <begin position="1"/>
        <end position="79"/>
    </location>
</feature>
<evidence type="ECO:0000259" key="1">
    <source>
        <dbReference type="Pfam" id="PF01497"/>
    </source>
</evidence>
<feature type="non-terminal residue" evidence="2">
    <location>
        <position position="1"/>
    </location>
</feature>
<dbReference type="PANTHER" id="PTHR30535:SF34">
    <property type="entry name" value="MOLYBDATE-BINDING PROTEIN MOLA"/>
    <property type="match status" value="1"/>
</dbReference>
<dbReference type="GO" id="GO:0071281">
    <property type="term" value="P:cellular response to iron ion"/>
    <property type="evidence" value="ECO:0007669"/>
    <property type="project" value="TreeGrafter"/>
</dbReference>
<sequence length="168" mass="19355">EAERLFNALESRYLRLAALTRKVKKRPTVITNTPFSGHWYVAGGNSFFARFIQDAGGDYIWHDIHRSGSIPMDIELVYNRGLQADFWLNTGVWTSLDQARNAAPRLADFASLRAGRLFNNNRRLNAAGGNDFWESGIMRPDVILADIIRILHPKLLPHHQLYYYRQLK</sequence>
<organism evidence="2">
    <name type="scientific">hydrothermal vent metagenome</name>
    <dbReference type="NCBI Taxonomy" id="652676"/>
    <lineage>
        <taxon>unclassified sequences</taxon>
        <taxon>metagenomes</taxon>
        <taxon>ecological metagenomes</taxon>
    </lineage>
</organism>
<dbReference type="AlphaFoldDB" id="A0A3B0VI34"/>
<dbReference type="PANTHER" id="PTHR30535">
    <property type="entry name" value="VITAMIN B12-BINDING PROTEIN"/>
    <property type="match status" value="1"/>
</dbReference>
<dbReference type="SUPFAM" id="SSF53807">
    <property type="entry name" value="Helical backbone' metal receptor"/>
    <property type="match status" value="1"/>
</dbReference>
<name>A0A3B0VI34_9ZZZZ</name>